<dbReference type="GO" id="GO:0008270">
    <property type="term" value="F:zinc ion binding"/>
    <property type="evidence" value="ECO:0007669"/>
    <property type="project" value="UniProtKB-KW"/>
</dbReference>
<sequence length="496" mass="53670">MPKGRSTTSSSSGATISGGAGGAVAGGGGITGMGGGAGAGGGGGIMPAGAVGPVNETASRTIVIPSHSGSRGMENLTVRFTHPDQAEVTSGSGRTYEVNTGEGTCTCIDHRIRQRECRHIRAVNEASGRMSREAEASDGIMDVGREVDSLASFDARELLEQQERPEDDGRYISEMGENEFSSLLTEAAGEGLPYEYENVLNGSQATFGIELEHVGGNNNAIAAELKRLGLNGSGRVLGYTESHSRIPLEDRDKWRVTLDSSVGGEIVSPILRDTPETWRQLEKVCEVIRRHGGRVSARCGGHVHVGVDVLDNSKHRWRRYKKLISGFENILYRLSTNRNLPTHRGTHYARPVGDSYRDLMDHTINVDQSGGTEALQAVARRFNVFGHSSGVSTNNIADGSKPTIEFRTFNGSLDPAQVQNNVRVAVGIIQAAKNARTRSESTRKRGEMLKAHTSYIQRPSLDDHSHIKKFLDIVFTRTKDKRACLGAYGRSQWQNI</sequence>
<evidence type="ECO:0000259" key="2">
    <source>
        <dbReference type="PROSITE" id="PS50966"/>
    </source>
</evidence>
<dbReference type="Pfam" id="PF12224">
    <property type="entry name" value="Amidoligase_2"/>
    <property type="match status" value="1"/>
</dbReference>
<organism evidence="3 4">
    <name type="scientific">Anaerobacterium chartisolvens</name>
    <dbReference type="NCBI Taxonomy" id="1297424"/>
    <lineage>
        <taxon>Bacteria</taxon>
        <taxon>Bacillati</taxon>
        <taxon>Bacillota</taxon>
        <taxon>Clostridia</taxon>
        <taxon>Eubacteriales</taxon>
        <taxon>Oscillospiraceae</taxon>
        <taxon>Anaerobacterium</taxon>
    </lineage>
</organism>
<keyword evidence="3" id="KW-0436">Ligase</keyword>
<dbReference type="EMBL" id="QPJT01000047">
    <property type="protein sequence ID" value="RCX07886.1"/>
    <property type="molecule type" value="Genomic_DNA"/>
</dbReference>
<dbReference type="GO" id="GO:0016874">
    <property type="term" value="F:ligase activity"/>
    <property type="evidence" value="ECO:0007669"/>
    <property type="project" value="UniProtKB-KW"/>
</dbReference>
<keyword evidence="4" id="KW-1185">Reference proteome</keyword>
<feature type="domain" description="SWIM-type" evidence="2">
    <location>
        <begin position="96"/>
        <end position="128"/>
    </location>
</feature>
<dbReference type="Proteomes" id="UP000253034">
    <property type="component" value="Unassembled WGS sequence"/>
</dbReference>
<evidence type="ECO:0000313" key="3">
    <source>
        <dbReference type="EMBL" id="RCX07886.1"/>
    </source>
</evidence>
<keyword evidence="1" id="KW-0862">Zinc</keyword>
<keyword evidence="1" id="KW-0479">Metal-binding</keyword>
<evidence type="ECO:0000313" key="4">
    <source>
        <dbReference type="Proteomes" id="UP000253034"/>
    </source>
</evidence>
<comment type="caution">
    <text evidence="3">The sequence shown here is derived from an EMBL/GenBank/DDBJ whole genome shotgun (WGS) entry which is preliminary data.</text>
</comment>
<accession>A0A369AHW5</accession>
<dbReference type="RefSeq" id="WP_114300321.1">
    <property type="nucleotide sequence ID" value="NZ_QPJT01000047.1"/>
</dbReference>
<keyword evidence="1" id="KW-0863">Zinc-finger</keyword>
<dbReference type="OrthoDB" id="1808163at2"/>
<protein>
    <submittedName>
        <fullName evidence="3">Putative amidoligase enzyme</fullName>
    </submittedName>
</protein>
<dbReference type="InterPro" id="IPR022025">
    <property type="entry name" value="Amidoligase_2"/>
</dbReference>
<name>A0A369AHW5_9FIRM</name>
<reference evidence="3 4" key="1">
    <citation type="submission" date="2018-07" db="EMBL/GenBank/DDBJ databases">
        <title>Genomic Encyclopedia of Type Strains, Phase IV (KMG-IV): sequencing the most valuable type-strain genomes for metagenomic binning, comparative biology and taxonomic classification.</title>
        <authorList>
            <person name="Goeker M."/>
        </authorList>
    </citation>
    <scope>NUCLEOTIDE SEQUENCE [LARGE SCALE GENOMIC DNA]</scope>
    <source>
        <strain evidence="3 4">DSM 27016</strain>
    </source>
</reference>
<proteinExistence type="predicted"/>
<dbReference type="PROSITE" id="PS50966">
    <property type="entry name" value="ZF_SWIM"/>
    <property type="match status" value="1"/>
</dbReference>
<evidence type="ECO:0000256" key="1">
    <source>
        <dbReference type="PROSITE-ProRule" id="PRU00325"/>
    </source>
</evidence>
<dbReference type="PANTHER" id="PTHR36847">
    <property type="entry name" value="AMIDOLIGASE ENZYME"/>
    <property type="match status" value="1"/>
</dbReference>
<gene>
    <name evidence="3" type="ORF">DFR58_1476</name>
</gene>
<dbReference type="PANTHER" id="PTHR36847:SF1">
    <property type="entry name" value="AMIDOLIGASE ENZYME"/>
    <property type="match status" value="1"/>
</dbReference>
<dbReference type="InterPro" id="IPR007527">
    <property type="entry name" value="Znf_SWIM"/>
</dbReference>
<dbReference type="AlphaFoldDB" id="A0A369AHW5"/>